<dbReference type="EMBL" id="LRQG01000010">
    <property type="protein sequence ID" value="KXA44289.1"/>
    <property type="molecule type" value="Genomic_DNA"/>
</dbReference>
<name>A0A133QN38_9BACT</name>
<evidence type="ECO:0000313" key="1">
    <source>
        <dbReference type="EMBL" id="KXA44289.1"/>
    </source>
</evidence>
<dbReference type="STRING" id="28128.HMPREF3226_00206"/>
<protein>
    <submittedName>
        <fullName evidence="1">Uncharacterized protein</fullName>
    </submittedName>
</protein>
<reference evidence="2" key="1">
    <citation type="submission" date="2016-01" db="EMBL/GenBank/DDBJ databases">
        <authorList>
            <person name="Mitreva M."/>
            <person name="Pepin K.H."/>
            <person name="Mihindukulasuriya K.A."/>
            <person name="Fulton R."/>
            <person name="Fronick C."/>
            <person name="O'Laughlin M."/>
            <person name="Miner T."/>
            <person name="Herter B."/>
            <person name="Rosa B.A."/>
            <person name="Cordes M."/>
            <person name="Tomlinson C."/>
            <person name="Wollam A."/>
            <person name="Palsikar V.B."/>
            <person name="Mardis E.R."/>
            <person name="Wilson R.K."/>
        </authorList>
    </citation>
    <scope>NUCLEOTIDE SEQUENCE [LARGE SCALE GENOMIC DNA]</scope>
    <source>
        <strain evidence="2">MJR7716</strain>
    </source>
</reference>
<comment type="caution">
    <text evidence="1">The sequence shown here is derived from an EMBL/GenBank/DDBJ whole genome shotgun (WGS) entry which is preliminary data.</text>
</comment>
<sequence>MNQYLIFSTVIPHLSYCNRSAFERQKVTDHRAKAEVLGSDSENTLQSTDVVPTDIAEISADSCRPTPSP</sequence>
<evidence type="ECO:0000313" key="2">
    <source>
        <dbReference type="Proteomes" id="UP000070533"/>
    </source>
</evidence>
<accession>A0A133QN38</accession>
<gene>
    <name evidence="1" type="ORF">HMPREF3226_00206</name>
</gene>
<dbReference type="AlphaFoldDB" id="A0A133QN38"/>
<organism evidence="1 2">
    <name type="scientific">Prevotella corporis</name>
    <dbReference type="NCBI Taxonomy" id="28128"/>
    <lineage>
        <taxon>Bacteria</taxon>
        <taxon>Pseudomonadati</taxon>
        <taxon>Bacteroidota</taxon>
        <taxon>Bacteroidia</taxon>
        <taxon>Bacteroidales</taxon>
        <taxon>Prevotellaceae</taxon>
        <taxon>Prevotella</taxon>
    </lineage>
</organism>
<proteinExistence type="predicted"/>
<dbReference type="PATRIC" id="fig|28128.5.peg.205"/>
<dbReference type="Proteomes" id="UP000070533">
    <property type="component" value="Unassembled WGS sequence"/>
</dbReference>
<keyword evidence="2" id="KW-1185">Reference proteome</keyword>